<gene>
    <name evidence="1" type="ORF">H0485_19890</name>
</gene>
<protein>
    <recommendedName>
        <fullName evidence="3">Mannose-6-phosphate isomerase</fullName>
    </recommendedName>
</protein>
<proteinExistence type="predicted"/>
<evidence type="ECO:0008006" key="3">
    <source>
        <dbReference type="Google" id="ProtNLM"/>
    </source>
</evidence>
<comment type="caution">
    <text evidence="1">The sequence shown here is derived from an EMBL/GenBank/DDBJ whole genome shotgun (WGS) entry which is preliminary data.</text>
</comment>
<dbReference type="Proteomes" id="UP001198571">
    <property type="component" value="Unassembled WGS sequence"/>
</dbReference>
<name>A0ABS8CS87_9RHOB</name>
<sequence length="152" mass="16209">MLRRIEPAIGDMFLIEAGTLHAAGPGLTIVEVAEGNSTPLVLEPSSPAQLLSACEQAICDPQPITPLPGETIPFRIAHEMLAPEQRVMLMDPLACVAVVKGSGTFGNRPFEAGQCWQFNGPLATRAIEPTVLIVAERCEPAPGSDGIWRARQ</sequence>
<dbReference type="Gene3D" id="2.60.120.10">
    <property type="entry name" value="Jelly Rolls"/>
    <property type="match status" value="1"/>
</dbReference>
<accession>A0ABS8CS87</accession>
<keyword evidence="2" id="KW-1185">Reference proteome</keyword>
<dbReference type="RefSeq" id="WP_226937662.1">
    <property type="nucleotide sequence ID" value="NZ_JACDXX010000034.1"/>
</dbReference>
<dbReference type="InterPro" id="IPR011051">
    <property type="entry name" value="RmlC_Cupin_sf"/>
</dbReference>
<evidence type="ECO:0000313" key="1">
    <source>
        <dbReference type="EMBL" id="MCB5412238.1"/>
    </source>
</evidence>
<dbReference type="InterPro" id="IPR014710">
    <property type="entry name" value="RmlC-like_jellyroll"/>
</dbReference>
<reference evidence="1 2" key="1">
    <citation type="submission" date="2020-07" db="EMBL/GenBank/DDBJ databases">
        <title>Pseudogemmobacter sp. nov., isolated from poultry manure in Taiwan.</title>
        <authorList>
            <person name="Lin S.-Y."/>
            <person name="Tang Y.-S."/>
            <person name="Young C.-C."/>
        </authorList>
    </citation>
    <scope>NUCLEOTIDE SEQUENCE [LARGE SCALE GENOMIC DNA]</scope>
    <source>
        <strain evidence="1 2">CC-YST710</strain>
    </source>
</reference>
<evidence type="ECO:0000313" key="2">
    <source>
        <dbReference type="Proteomes" id="UP001198571"/>
    </source>
</evidence>
<organism evidence="1 2">
    <name type="scientific">Pseudogemmobacter faecipullorum</name>
    <dbReference type="NCBI Taxonomy" id="2755041"/>
    <lineage>
        <taxon>Bacteria</taxon>
        <taxon>Pseudomonadati</taxon>
        <taxon>Pseudomonadota</taxon>
        <taxon>Alphaproteobacteria</taxon>
        <taxon>Rhodobacterales</taxon>
        <taxon>Paracoccaceae</taxon>
        <taxon>Pseudogemmobacter</taxon>
    </lineage>
</organism>
<dbReference type="SUPFAM" id="SSF51182">
    <property type="entry name" value="RmlC-like cupins"/>
    <property type="match status" value="1"/>
</dbReference>
<dbReference type="EMBL" id="JACDXX010000034">
    <property type="protein sequence ID" value="MCB5412238.1"/>
    <property type="molecule type" value="Genomic_DNA"/>
</dbReference>